<evidence type="ECO:0000313" key="2">
    <source>
        <dbReference type="EMBL" id="AZN73212.1"/>
    </source>
</evidence>
<evidence type="ECO:0000256" key="1">
    <source>
        <dbReference type="SAM" id="Phobius"/>
    </source>
</evidence>
<evidence type="ECO:0000313" key="3">
    <source>
        <dbReference type="Proteomes" id="UP000268192"/>
    </source>
</evidence>
<name>A0A3S9B8D4_9HYPH</name>
<organism evidence="2 3">
    <name type="scientific">Georhizobium profundi</name>
    <dbReference type="NCBI Taxonomy" id="2341112"/>
    <lineage>
        <taxon>Bacteria</taxon>
        <taxon>Pseudomonadati</taxon>
        <taxon>Pseudomonadota</taxon>
        <taxon>Alphaproteobacteria</taxon>
        <taxon>Hyphomicrobiales</taxon>
        <taxon>Rhizobiaceae</taxon>
        <taxon>Georhizobium</taxon>
    </lineage>
</organism>
<keyword evidence="1" id="KW-0472">Membrane</keyword>
<keyword evidence="1" id="KW-1133">Transmembrane helix</keyword>
<gene>
    <name evidence="2" type="ORF">D5400_19680</name>
</gene>
<protein>
    <submittedName>
        <fullName evidence="2">Uncharacterized protein</fullName>
    </submittedName>
</protein>
<proteinExistence type="predicted"/>
<reference evidence="2 3" key="1">
    <citation type="submission" date="2018-09" db="EMBL/GenBank/DDBJ databases">
        <title>Marinorhizobium profundi gen. nov., sp. nov., isolated from a deep-sea sediment sample from the New Britain Trench and proposal of Marinorhizobiaceae fam. nov. in the order Rhizobiales of the class Alphaproteobacteria.</title>
        <authorList>
            <person name="Cao J."/>
        </authorList>
    </citation>
    <scope>NUCLEOTIDE SEQUENCE [LARGE SCALE GENOMIC DNA]</scope>
    <source>
        <strain evidence="2 3">WS11</strain>
    </source>
</reference>
<dbReference type="AlphaFoldDB" id="A0A3S9B8D4"/>
<accession>A0A3S9B8D4</accession>
<dbReference type="KEGG" id="abaw:D5400_19680"/>
<feature type="transmembrane region" description="Helical" evidence="1">
    <location>
        <begin position="35"/>
        <end position="58"/>
    </location>
</feature>
<sequence>MINIVQIPEINHSNENNKMSASHTSENVAQSLRPVVMVVVAAKIIIASFLFANVAGVIPTPATAYENTAVHLVEPN</sequence>
<dbReference type="Proteomes" id="UP000268192">
    <property type="component" value="Chromosome"/>
</dbReference>
<keyword evidence="1" id="KW-0812">Transmembrane</keyword>
<keyword evidence="3" id="KW-1185">Reference proteome</keyword>
<dbReference type="EMBL" id="CP032509">
    <property type="protein sequence ID" value="AZN73212.1"/>
    <property type="molecule type" value="Genomic_DNA"/>
</dbReference>